<dbReference type="GO" id="GO:0006935">
    <property type="term" value="P:chemotaxis"/>
    <property type="evidence" value="ECO:0007669"/>
    <property type="project" value="UniProtKB-KW"/>
</dbReference>
<dbReference type="Proteomes" id="UP000551327">
    <property type="component" value="Unassembled WGS sequence"/>
</dbReference>
<evidence type="ECO:0000313" key="8">
    <source>
        <dbReference type="Proteomes" id="UP000551327"/>
    </source>
</evidence>
<organism evidence="7 8">
    <name type="scientific">Novosphingobium piscinae</name>
    <dbReference type="NCBI Taxonomy" id="1507448"/>
    <lineage>
        <taxon>Bacteria</taxon>
        <taxon>Pseudomonadati</taxon>
        <taxon>Pseudomonadota</taxon>
        <taxon>Alphaproteobacteria</taxon>
        <taxon>Sphingomonadales</taxon>
        <taxon>Sphingomonadaceae</taxon>
        <taxon>Novosphingobium</taxon>
    </lineage>
</organism>
<keyword evidence="3" id="KW-0807">Transducer</keyword>
<dbReference type="AlphaFoldDB" id="A0A7X1FZU4"/>
<dbReference type="PROSITE" id="PS50111">
    <property type="entry name" value="CHEMOTAXIS_TRANSDUC_2"/>
    <property type="match status" value="1"/>
</dbReference>
<reference evidence="7 8" key="1">
    <citation type="submission" date="2020-08" db="EMBL/GenBank/DDBJ databases">
        <title>The genome sequence of type strain Novosphingobium piscinae KCTC 42194.</title>
        <authorList>
            <person name="Liu Y."/>
        </authorList>
    </citation>
    <scope>NUCLEOTIDE SEQUENCE [LARGE SCALE GENOMIC DNA]</scope>
    <source>
        <strain evidence="7 8">KCTC 42194</strain>
    </source>
</reference>
<dbReference type="RefSeq" id="WP_185679892.1">
    <property type="nucleotide sequence ID" value="NZ_JACLAX010000013.1"/>
</dbReference>
<comment type="similarity">
    <text evidence="2">Belongs to the methyl-accepting chemotaxis (MCP) protein family.</text>
</comment>
<protein>
    <submittedName>
        <fullName evidence="7">Methyl-accepting chemotaxis protein</fullName>
    </submittedName>
</protein>
<feature type="domain" description="Methyl-accepting transducer" evidence="5">
    <location>
        <begin position="333"/>
        <end position="562"/>
    </location>
</feature>
<proteinExistence type="inferred from homology"/>
<dbReference type="CDD" id="cd11386">
    <property type="entry name" value="MCP_signal"/>
    <property type="match status" value="1"/>
</dbReference>
<comment type="caution">
    <text evidence="7">The sequence shown here is derived from an EMBL/GenBank/DDBJ whole genome shotgun (WGS) entry which is preliminary data.</text>
</comment>
<dbReference type="InterPro" id="IPR003660">
    <property type="entry name" value="HAMP_dom"/>
</dbReference>
<accession>A0A7X1FZU4</accession>
<gene>
    <name evidence="7" type="ORF">H7F53_12815</name>
</gene>
<dbReference type="Gene3D" id="1.10.287.950">
    <property type="entry name" value="Methyl-accepting chemotaxis protein"/>
    <property type="match status" value="1"/>
</dbReference>
<dbReference type="InterPro" id="IPR051310">
    <property type="entry name" value="MCP_chemotaxis"/>
</dbReference>
<keyword evidence="4" id="KW-0812">Transmembrane</keyword>
<dbReference type="PANTHER" id="PTHR43531">
    <property type="entry name" value="PROTEIN ICFG"/>
    <property type="match status" value="1"/>
</dbReference>
<evidence type="ECO:0000256" key="4">
    <source>
        <dbReference type="SAM" id="Phobius"/>
    </source>
</evidence>
<keyword evidence="4" id="KW-0472">Membrane</keyword>
<dbReference type="SMART" id="SM00283">
    <property type="entry name" value="MA"/>
    <property type="match status" value="1"/>
</dbReference>
<sequence length="596" mass="62724">MSLKRTSRRGSAILGLALLFAIAVTGVAIQQIRFGGPMHRQNQQISDLTADILPPPLYVIEAYLEATQAVAALGSGQAEPTEADLRIGRLAALRRQFAARADVWRAAELGGDLQTRLLPAVIDSGDRFWREVDAQFAPALRSRDLAAVTGSYAALGQYYAAHRAAVDALVAAAADRQTQLARSSDTTLLIVGVLLALIALGVLGALLASLKLFDRHILHPIQGTAGVLRDMAGGRTDVALDGIDTAARGPDDEIGAMLGAARVFRDALQTRIQRESEQHEVVERLDQALTELAAGNLAFRIDQPMAAEYERLRAAYNRTMATLGETLTQVSQTSQTVSSGANEIHAAAGDLALRTEHQANRLESAAHALNEVTALVSRTAQDSLEVATAIVAAQDQARASADVVASTIAAMSEIEVSARAIVQIIGTIDALAFQTNLLALNAGVEAARAGEAGKGFAVVATEVRALSDRSKEAAEEIRRLITSSTDQVVGGVALANESGGMLREIVGGISEIAERVQAITDAATRQATSLREVTAVVNEMDGATQQNAAMVEQTTAAARSLSSEAGVLHRRVAVFRADDQARTAPALPRGQLALAS</sequence>
<dbReference type="GO" id="GO:0016020">
    <property type="term" value="C:membrane"/>
    <property type="evidence" value="ECO:0007669"/>
    <property type="project" value="InterPro"/>
</dbReference>
<feature type="transmembrane region" description="Helical" evidence="4">
    <location>
        <begin position="188"/>
        <end position="210"/>
    </location>
</feature>
<dbReference type="Pfam" id="PF00015">
    <property type="entry name" value="MCPsignal"/>
    <property type="match status" value="1"/>
</dbReference>
<keyword evidence="4" id="KW-1133">Transmembrane helix</keyword>
<evidence type="ECO:0000259" key="5">
    <source>
        <dbReference type="PROSITE" id="PS50111"/>
    </source>
</evidence>
<dbReference type="EMBL" id="JACLAX010000013">
    <property type="protein sequence ID" value="MBC2670028.1"/>
    <property type="molecule type" value="Genomic_DNA"/>
</dbReference>
<keyword evidence="8" id="KW-1185">Reference proteome</keyword>
<dbReference type="PANTHER" id="PTHR43531:SF11">
    <property type="entry name" value="METHYL-ACCEPTING CHEMOTAXIS PROTEIN 3"/>
    <property type="match status" value="1"/>
</dbReference>
<feature type="domain" description="HAMP" evidence="6">
    <location>
        <begin position="282"/>
        <end position="328"/>
    </location>
</feature>
<dbReference type="SMART" id="SM00304">
    <property type="entry name" value="HAMP"/>
    <property type="match status" value="2"/>
</dbReference>
<evidence type="ECO:0000259" key="6">
    <source>
        <dbReference type="PROSITE" id="PS50885"/>
    </source>
</evidence>
<dbReference type="InterPro" id="IPR004089">
    <property type="entry name" value="MCPsignal_dom"/>
</dbReference>
<dbReference type="GO" id="GO:0007165">
    <property type="term" value="P:signal transduction"/>
    <property type="evidence" value="ECO:0007669"/>
    <property type="project" value="UniProtKB-KW"/>
</dbReference>
<name>A0A7X1FZU4_9SPHN</name>
<evidence type="ECO:0000256" key="2">
    <source>
        <dbReference type="ARBA" id="ARBA00029447"/>
    </source>
</evidence>
<evidence type="ECO:0000256" key="1">
    <source>
        <dbReference type="ARBA" id="ARBA00022500"/>
    </source>
</evidence>
<evidence type="ECO:0000256" key="3">
    <source>
        <dbReference type="PROSITE-ProRule" id="PRU00284"/>
    </source>
</evidence>
<feature type="domain" description="HAMP" evidence="6">
    <location>
        <begin position="215"/>
        <end position="273"/>
    </location>
</feature>
<dbReference type="Gene3D" id="6.10.340.10">
    <property type="match status" value="1"/>
</dbReference>
<dbReference type="PROSITE" id="PS50885">
    <property type="entry name" value="HAMP"/>
    <property type="match status" value="2"/>
</dbReference>
<dbReference type="SUPFAM" id="SSF58104">
    <property type="entry name" value="Methyl-accepting chemotaxis protein (MCP) signaling domain"/>
    <property type="match status" value="1"/>
</dbReference>
<evidence type="ECO:0000313" key="7">
    <source>
        <dbReference type="EMBL" id="MBC2670028.1"/>
    </source>
</evidence>
<keyword evidence="1" id="KW-0145">Chemotaxis</keyword>